<dbReference type="RefSeq" id="WP_158508636.1">
    <property type="nucleotide sequence ID" value="NZ_CP007128.1"/>
</dbReference>
<dbReference type="CDD" id="cd05233">
    <property type="entry name" value="SDR_c"/>
    <property type="match status" value="1"/>
</dbReference>
<dbReference type="STRING" id="861299.J421_0461"/>
<evidence type="ECO:0000313" key="3">
    <source>
        <dbReference type="EMBL" id="AHG87998.1"/>
    </source>
</evidence>
<dbReference type="KEGG" id="gba:J421_0461"/>
<accession>W0RF36</accession>
<name>W0RF36_9BACT</name>
<evidence type="ECO:0000256" key="1">
    <source>
        <dbReference type="ARBA" id="ARBA00006484"/>
    </source>
</evidence>
<gene>
    <name evidence="3" type="ORF">J421_0461</name>
</gene>
<dbReference type="PANTHER" id="PTHR43669:SF3">
    <property type="entry name" value="ALCOHOL DEHYDROGENASE, PUTATIVE (AFU_ORTHOLOGUE AFUA_3G03445)-RELATED"/>
    <property type="match status" value="1"/>
</dbReference>
<dbReference type="InParanoid" id="W0RF36"/>
<comment type="similarity">
    <text evidence="1">Belongs to the short-chain dehydrogenases/reductases (SDR) family.</text>
</comment>
<dbReference type="InterPro" id="IPR036291">
    <property type="entry name" value="NAD(P)-bd_dom_sf"/>
</dbReference>
<dbReference type="Pfam" id="PF13561">
    <property type="entry name" value="adh_short_C2"/>
    <property type="match status" value="1"/>
</dbReference>
<dbReference type="SUPFAM" id="SSF51735">
    <property type="entry name" value="NAD(P)-binding Rossmann-fold domains"/>
    <property type="match status" value="1"/>
</dbReference>
<dbReference type="AlphaFoldDB" id="W0RF36"/>
<dbReference type="GO" id="GO:0016491">
    <property type="term" value="F:oxidoreductase activity"/>
    <property type="evidence" value="ECO:0007669"/>
    <property type="project" value="UniProtKB-KW"/>
</dbReference>
<dbReference type="eggNOG" id="COG1028">
    <property type="taxonomic scope" value="Bacteria"/>
</dbReference>
<dbReference type="Gene3D" id="3.40.50.720">
    <property type="entry name" value="NAD(P)-binding Rossmann-like Domain"/>
    <property type="match status" value="1"/>
</dbReference>
<evidence type="ECO:0000313" key="4">
    <source>
        <dbReference type="Proteomes" id="UP000019151"/>
    </source>
</evidence>
<protein>
    <submittedName>
        <fullName evidence="3">Short-chain dehydrogenase/reductase SDR</fullName>
    </submittedName>
</protein>
<dbReference type="InterPro" id="IPR020904">
    <property type="entry name" value="Sc_DH/Rdtase_CS"/>
</dbReference>
<dbReference type="InterPro" id="IPR002347">
    <property type="entry name" value="SDR_fam"/>
</dbReference>
<reference evidence="3 4" key="1">
    <citation type="journal article" date="2014" name="Genome Announc.">
        <title>Genome Sequence and Methylome of Soil Bacterium Gemmatirosa kalamazoonensis KBS708T, a Member of the Rarely Cultivated Gemmatimonadetes Phylum.</title>
        <authorList>
            <person name="Debruyn J.M."/>
            <person name="Radosevich M."/>
            <person name="Wommack K.E."/>
            <person name="Polson S.W."/>
            <person name="Hauser L.J."/>
            <person name="Fawaz M.N."/>
            <person name="Korlach J."/>
            <person name="Tsai Y.C."/>
        </authorList>
    </citation>
    <scope>NUCLEOTIDE SEQUENCE [LARGE SCALE GENOMIC DNA]</scope>
    <source>
        <strain evidence="3 4">KBS708</strain>
    </source>
</reference>
<organism evidence="3 4">
    <name type="scientific">Gemmatirosa kalamazoonensis</name>
    <dbReference type="NCBI Taxonomy" id="861299"/>
    <lineage>
        <taxon>Bacteria</taxon>
        <taxon>Pseudomonadati</taxon>
        <taxon>Gemmatimonadota</taxon>
        <taxon>Gemmatimonadia</taxon>
        <taxon>Gemmatimonadales</taxon>
        <taxon>Gemmatimonadaceae</taxon>
        <taxon>Gemmatirosa</taxon>
    </lineage>
</organism>
<dbReference type="EMBL" id="CP007128">
    <property type="protein sequence ID" value="AHG87998.1"/>
    <property type="molecule type" value="Genomic_DNA"/>
</dbReference>
<dbReference type="PRINTS" id="PR00081">
    <property type="entry name" value="GDHRDH"/>
</dbReference>
<proteinExistence type="inferred from homology"/>
<sequence>MNVLITGVGREGQIGEALAAAFAADGARLLLVDRTRANVEARAAAVRARGAEAHAFDCDLTDADALARLADDAGQALGGESLDAVVCAAGGFGPTGPLDQGSVADWDRMLAVNLATAHRTTRALLPSLRRRGGALVYFTSPAALPGAAAGGIAAYAAAKAGVIALMRAVAADERAHGVRANAVALSAVRTTANVAAMGGDGPFVEREDVARVVRWLCSAESASVTGQIVRLG</sequence>
<evidence type="ECO:0000256" key="2">
    <source>
        <dbReference type="ARBA" id="ARBA00023002"/>
    </source>
</evidence>
<dbReference type="HOGENOM" id="CLU_010194_1_0_0"/>
<dbReference type="Proteomes" id="UP000019151">
    <property type="component" value="Chromosome"/>
</dbReference>
<dbReference type="PROSITE" id="PS00061">
    <property type="entry name" value="ADH_SHORT"/>
    <property type="match status" value="1"/>
</dbReference>
<keyword evidence="4" id="KW-1185">Reference proteome</keyword>
<dbReference type="PANTHER" id="PTHR43669">
    <property type="entry name" value="5-KETO-D-GLUCONATE 5-REDUCTASE"/>
    <property type="match status" value="1"/>
</dbReference>
<keyword evidence="2" id="KW-0560">Oxidoreductase</keyword>
<dbReference type="OrthoDB" id="118015at2"/>